<sequence length="985" mass="107862">MSKTNLAGNSTTRQPVVSTTIPSVAPHNCSSTVAVANVSSSKETLLSEPFCTLVSSKPVIWLQERHVSVSLCSDSAACELCLHVAGGLGELDAADGVDLGAGEGGGRAAAGAGGPGVRGRRLLHEERELLGHGVVGVQTLVGAAGAVPDAVVARGLAAAGGARDEEDEDEAADAPPSRTHAARTRMRTEESGMRRSEPQTRTSTVAWRSWASSVDDSAVIAATADGAAQLPELSLEEPSSIGMRDLVSRPCFKAEKAAAPSAEHKGRAPHLNTPNGGNVDRSDVSTRLDGRPRRNAALGKTYEEEEEPEEWKLPSLQNILRFFGEDEQAITNIIKQLGTHSVREDLDSWKPFGENSPMKAGVYKSYEKILVKVAESVCGRKAAEASVAAFSQRRAPRETCAPTAPDASTTFRLLASALVPTAKNSVERRTIRALLCGLFKRSEINRMKEDVPGCIFGSNAFGKGREDLEKLLRDGQINVRVCLDEALITIDFHLKVDRGNADQHNESSGLRWHGAMIQFWTVDPDAVDPSDKCLEQKLYYNYISDESNIQGKHAVAALIEATEVEGGKALLKDQFARAAIKVKAWVRQDHSCTTPGQLVAALISDGGMPDRTAAVVQYDPDSLQRLINQVESMVRSFAAVSAKLNDIAYGYDPSTANHNSETSSITFELRNCSNIWVRAFNYSEVGLGKLLLLNTTAKKCILQADEDENTVEQIEVAEEEEEDDPEFSLEHVDSNDCEGDGTGSGDAELRLSSEIVLPRCAIGHVTGVRVICEAQIRRRACKLPCSHDGVADLPASWEPKRTNDKDVAAYAKHRLLVLKRGSFRDLIDRGKLLQDMTSLKYRFYDQQAHTEPHLQQGWARRPAKEVLYGVKYFPKYAHEVKSLLRRGGADRHDKLRPSRIVERKRGAPTDEGFKPRKHHRMEQEHADFLQELVALNPHIGRKEAMPLFRRRFPEAIELYSDVRLKSKVSILKGMLSKTTTDQSLL</sequence>
<dbReference type="EMBL" id="BSXW01000091">
    <property type="protein sequence ID" value="GMF11883.1"/>
    <property type="molecule type" value="Genomic_DNA"/>
</dbReference>
<feature type="compositionally biased region" description="Basic and acidic residues" evidence="1">
    <location>
        <begin position="257"/>
        <end position="266"/>
    </location>
</feature>
<dbReference type="OrthoDB" id="90883at2759"/>
<proteinExistence type="predicted"/>
<reference evidence="2" key="1">
    <citation type="submission" date="2023-04" db="EMBL/GenBank/DDBJ databases">
        <title>Phytophthora lilii NBRC 32176.</title>
        <authorList>
            <person name="Ichikawa N."/>
            <person name="Sato H."/>
            <person name="Tonouchi N."/>
        </authorList>
    </citation>
    <scope>NUCLEOTIDE SEQUENCE</scope>
    <source>
        <strain evidence="2">NBRC 32176</strain>
    </source>
</reference>
<keyword evidence="3" id="KW-1185">Reference proteome</keyword>
<evidence type="ECO:0000256" key="1">
    <source>
        <dbReference type="SAM" id="MobiDB-lite"/>
    </source>
</evidence>
<organism evidence="2 3">
    <name type="scientific">Phytophthora lilii</name>
    <dbReference type="NCBI Taxonomy" id="2077276"/>
    <lineage>
        <taxon>Eukaryota</taxon>
        <taxon>Sar</taxon>
        <taxon>Stramenopiles</taxon>
        <taxon>Oomycota</taxon>
        <taxon>Peronosporomycetes</taxon>
        <taxon>Peronosporales</taxon>
        <taxon>Peronosporaceae</taxon>
        <taxon>Phytophthora</taxon>
    </lineage>
</organism>
<evidence type="ECO:0000313" key="3">
    <source>
        <dbReference type="Proteomes" id="UP001165083"/>
    </source>
</evidence>
<feature type="region of interest" description="Disordered" evidence="1">
    <location>
        <begin position="160"/>
        <end position="204"/>
    </location>
</feature>
<feature type="region of interest" description="Disordered" evidence="1">
    <location>
        <begin position="1"/>
        <end position="21"/>
    </location>
</feature>
<feature type="region of interest" description="Disordered" evidence="1">
    <location>
        <begin position="717"/>
        <end position="744"/>
    </location>
</feature>
<dbReference type="AlphaFoldDB" id="A0A9W6WP16"/>
<comment type="caution">
    <text evidence="2">The sequence shown here is derived from an EMBL/GenBank/DDBJ whole genome shotgun (WGS) entry which is preliminary data.</text>
</comment>
<feature type="compositionally biased region" description="Basic and acidic residues" evidence="1">
    <location>
        <begin position="186"/>
        <end position="198"/>
    </location>
</feature>
<feature type="compositionally biased region" description="Basic and acidic residues" evidence="1">
    <location>
        <begin position="280"/>
        <end position="292"/>
    </location>
</feature>
<dbReference type="Proteomes" id="UP001165083">
    <property type="component" value="Unassembled WGS sequence"/>
</dbReference>
<gene>
    <name evidence="2" type="ORF">Plil01_000255200</name>
</gene>
<accession>A0A9W6WP16</accession>
<evidence type="ECO:0000313" key="2">
    <source>
        <dbReference type="EMBL" id="GMF11883.1"/>
    </source>
</evidence>
<feature type="compositionally biased region" description="Acidic residues" evidence="1">
    <location>
        <begin position="717"/>
        <end position="727"/>
    </location>
</feature>
<protein>
    <submittedName>
        <fullName evidence="2">Unnamed protein product</fullName>
    </submittedName>
</protein>
<name>A0A9W6WP16_9STRA</name>
<feature type="region of interest" description="Disordered" evidence="1">
    <location>
        <begin position="257"/>
        <end position="309"/>
    </location>
</feature>